<keyword evidence="7 12" id="KW-0997">Cell inner membrane</keyword>
<gene>
    <name evidence="13" type="primary">ccmD</name>
    <name evidence="13" type="ORF">CSA60_03010</name>
</gene>
<dbReference type="PANTHER" id="PTHR37531">
    <property type="entry name" value="HEME EXPORTER PROTEIN D"/>
    <property type="match status" value="1"/>
</dbReference>
<dbReference type="InterPro" id="IPR007078">
    <property type="entry name" value="Haem_export_protD_CcmD"/>
</dbReference>
<keyword evidence="8 12" id="KW-0812">Transmembrane</keyword>
<sequence>MSFDSFSDFLAMGGHGKYVWTSYAIALVVIVFNIVGPLLQKKKVISDLARRLRREKKLHES</sequence>
<evidence type="ECO:0000256" key="8">
    <source>
        <dbReference type="ARBA" id="ARBA00022692"/>
    </source>
</evidence>
<evidence type="ECO:0000256" key="2">
    <source>
        <dbReference type="ARBA" id="ARBA00004377"/>
    </source>
</evidence>
<evidence type="ECO:0000256" key="4">
    <source>
        <dbReference type="ARBA" id="ARBA00016461"/>
    </source>
</evidence>
<comment type="similarity">
    <text evidence="3 12">Belongs to the CcmD/CycX/HelD family.</text>
</comment>
<keyword evidence="9 12" id="KW-0201">Cytochrome c-type biogenesis</keyword>
<dbReference type="GO" id="GO:0015886">
    <property type="term" value="P:heme transport"/>
    <property type="evidence" value="ECO:0007669"/>
    <property type="project" value="InterPro"/>
</dbReference>
<evidence type="ECO:0000256" key="10">
    <source>
        <dbReference type="ARBA" id="ARBA00022989"/>
    </source>
</evidence>
<evidence type="ECO:0000256" key="1">
    <source>
        <dbReference type="ARBA" id="ARBA00002442"/>
    </source>
</evidence>
<dbReference type="InterPro" id="IPR052075">
    <property type="entry name" value="Heme_exporter_D"/>
</dbReference>
<feature type="transmembrane region" description="Helical" evidence="12">
    <location>
        <begin position="20"/>
        <end position="39"/>
    </location>
</feature>
<evidence type="ECO:0000313" key="13">
    <source>
        <dbReference type="EMBL" id="PIE24532.1"/>
    </source>
</evidence>
<dbReference type="GO" id="GO:0017004">
    <property type="term" value="P:cytochrome complex assembly"/>
    <property type="evidence" value="ECO:0007669"/>
    <property type="project" value="UniProtKB-KW"/>
</dbReference>
<accession>A0A2G6JPI1</accession>
<reference evidence="13 14" key="1">
    <citation type="submission" date="2017-10" db="EMBL/GenBank/DDBJ databases">
        <title>Novel microbial diversity and functional potential in the marine mammal oral microbiome.</title>
        <authorList>
            <person name="Dudek N.K."/>
            <person name="Sun C.L."/>
            <person name="Burstein D."/>
            <person name="Kantor R.S."/>
            <person name="Aliaga Goltsman D.S."/>
            <person name="Bik E.M."/>
            <person name="Thomas B.C."/>
            <person name="Banfield J.F."/>
            <person name="Relman D.A."/>
        </authorList>
    </citation>
    <scope>NUCLEOTIDE SEQUENCE [LARGE SCALE GENOMIC DNA]</scope>
    <source>
        <strain evidence="13">DOLJORAL78_47_21</strain>
    </source>
</reference>
<keyword evidence="5 12" id="KW-0813">Transport</keyword>
<evidence type="ECO:0000256" key="3">
    <source>
        <dbReference type="ARBA" id="ARBA00008741"/>
    </source>
</evidence>
<evidence type="ECO:0000256" key="9">
    <source>
        <dbReference type="ARBA" id="ARBA00022748"/>
    </source>
</evidence>
<dbReference type="Pfam" id="PF04995">
    <property type="entry name" value="CcmD"/>
    <property type="match status" value="1"/>
</dbReference>
<comment type="function">
    <text evidence="1 12">Required for the export of heme to the periplasm for the biogenesis of c-type cytochromes.</text>
</comment>
<evidence type="ECO:0000256" key="12">
    <source>
        <dbReference type="RuleBase" id="RU363101"/>
    </source>
</evidence>
<keyword evidence="11 12" id="KW-0472">Membrane</keyword>
<evidence type="ECO:0000256" key="7">
    <source>
        <dbReference type="ARBA" id="ARBA00022519"/>
    </source>
</evidence>
<dbReference type="PANTHER" id="PTHR37531:SF1">
    <property type="entry name" value="HEME EXPORTER PROTEIN D"/>
    <property type="match status" value="1"/>
</dbReference>
<evidence type="ECO:0000256" key="5">
    <source>
        <dbReference type="ARBA" id="ARBA00022448"/>
    </source>
</evidence>
<name>A0A2G6JPI1_NEPCE</name>
<evidence type="ECO:0000313" key="14">
    <source>
        <dbReference type="Proteomes" id="UP000243469"/>
    </source>
</evidence>
<dbReference type="STRING" id="207954.MED92_16825"/>
<dbReference type="GO" id="GO:1903607">
    <property type="term" value="P:cytochrome c biosynthetic process"/>
    <property type="evidence" value="ECO:0007669"/>
    <property type="project" value="TreeGrafter"/>
</dbReference>
<keyword evidence="10 12" id="KW-1133">Transmembrane helix</keyword>
<dbReference type="EMBL" id="PDSH01000016">
    <property type="protein sequence ID" value="PIE24532.1"/>
    <property type="molecule type" value="Genomic_DNA"/>
</dbReference>
<protein>
    <recommendedName>
        <fullName evidence="4 12">Heme exporter protein D</fullName>
    </recommendedName>
</protein>
<dbReference type="NCBIfam" id="TIGR03141">
    <property type="entry name" value="cytochro_ccmD"/>
    <property type="match status" value="1"/>
</dbReference>
<comment type="subcellular location">
    <subcellularLocation>
        <location evidence="2 12">Cell inner membrane</location>
        <topology evidence="2 12">Single-pass membrane protein</topology>
    </subcellularLocation>
</comment>
<organism evidence="13 14">
    <name type="scientific">Neptuniibacter caesariensis</name>
    <dbReference type="NCBI Taxonomy" id="207954"/>
    <lineage>
        <taxon>Bacteria</taxon>
        <taxon>Pseudomonadati</taxon>
        <taxon>Pseudomonadota</taxon>
        <taxon>Gammaproteobacteria</taxon>
        <taxon>Oceanospirillales</taxon>
        <taxon>Oceanospirillaceae</taxon>
        <taxon>Neptuniibacter</taxon>
    </lineage>
</organism>
<evidence type="ECO:0000256" key="11">
    <source>
        <dbReference type="ARBA" id="ARBA00023136"/>
    </source>
</evidence>
<dbReference type="Proteomes" id="UP000243469">
    <property type="component" value="Unassembled WGS sequence"/>
</dbReference>
<comment type="caution">
    <text evidence="13">The sequence shown here is derived from an EMBL/GenBank/DDBJ whole genome shotgun (WGS) entry which is preliminary data.</text>
</comment>
<dbReference type="AlphaFoldDB" id="A0A2G6JPI1"/>
<proteinExistence type="inferred from homology"/>
<dbReference type="GO" id="GO:0005886">
    <property type="term" value="C:plasma membrane"/>
    <property type="evidence" value="ECO:0007669"/>
    <property type="project" value="UniProtKB-SubCell"/>
</dbReference>
<keyword evidence="6 12" id="KW-1003">Cell membrane</keyword>
<evidence type="ECO:0000256" key="6">
    <source>
        <dbReference type="ARBA" id="ARBA00022475"/>
    </source>
</evidence>